<evidence type="ECO:0000313" key="6">
    <source>
        <dbReference type="Proteomes" id="UP000281547"/>
    </source>
</evidence>
<dbReference type="SMART" id="SM00895">
    <property type="entry name" value="FCD"/>
    <property type="match status" value="1"/>
</dbReference>
<dbReference type="SUPFAM" id="SSF48008">
    <property type="entry name" value="GntR ligand-binding domain-like"/>
    <property type="match status" value="1"/>
</dbReference>
<evidence type="ECO:0000259" key="4">
    <source>
        <dbReference type="PROSITE" id="PS50949"/>
    </source>
</evidence>
<dbReference type="Pfam" id="PF07729">
    <property type="entry name" value="FCD"/>
    <property type="match status" value="1"/>
</dbReference>
<dbReference type="PANTHER" id="PTHR43537:SF51">
    <property type="entry name" value="HTH-TYPE TRANSCRIPTIONAL REGULATOR LGOR-RELATED"/>
    <property type="match status" value="1"/>
</dbReference>
<dbReference type="RefSeq" id="WP_127189532.1">
    <property type="nucleotide sequence ID" value="NZ_RZNJ01000006.1"/>
</dbReference>
<dbReference type="AlphaFoldDB" id="A0A433X421"/>
<evidence type="ECO:0000256" key="1">
    <source>
        <dbReference type="ARBA" id="ARBA00023015"/>
    </source>
</evidence>
<dbReference type="PANTHER" id="PTHR43537">
    <property type="entry name" value="TRANSCRIPTIONAL REGULATOR, GNTR FAMILY"/>
    <property type="match status" value="1"/>
</dbReference>
<accession>A0A433X421</accession>
<dbReference type="EMBL" id="RZNJ01000006">
    <property type="protein sequence ID" value="RUT28808.1"/>
    <property type="molecule type" value="Genomic_DNA"/>
</dbReference>
<sequence>MKTDTVYKRAFNQALELVARSGAGAPLPSETALAERFAVSRTTVRKVLEGLTARGLVSGAGRRRIVTATPEHADAFPDAETVPTADQVEQRFMEWMLRGDLKPGAHINALDLARQFNVSTTGIREFLNRFARFGLIERRPNARWTFKGMTRDFALELCDIRELFEMRAAEAFIALPEDDPSWARLRVLRADHEALLAELDARFHDFSELDARLHRLINDAADNRFIRDFYDIIAFIFHYHYQWNKTFEKERNAVAIGEHIAYIDALEKRDRAAVAEACRRHLVSARETLLASLAEP</sequence>
<dbReference type="SUPFAM" id="SSF46785">
    <property type="entry name" value="Winged helix' DNA-binding domain"/>
    <property type="match status" value="2"/>
</dbReference>
<keyword evidence="2" id="KW-0238">DNA-binding</keyword>
<dbReference type="Gene3D" id="1.10.10.10">
    <property type="entry name" value="Winged helix-like DNA-binding domain superfamily/Winged helix DNA-binding domain"/>
    <property type="match status" value="2"/>
</dbReference>
<dbReference type="InterPro" id="IPR036390">
    <property type="entry name" value="WH_DNA-bd_sf"/>
</dbReference>
<dbReference type="InterPro" id="IPR011711">
    <property type="entry name" value="GntR_C"/>
</dbReference>
<dbReference type="GO" id="GO:0003677">
    <property type="term" value="F:DNA binding"/>
    <property type="evidence" value="ECO:0007669"/>
    <property type="project" value="UniProtKB-KW"/>
</dbReference>
<dbReference type="GO" id="GO:0003700">
    <property type="term" value="F:DNA-binding transcription factor activity"/>
    <property type="evidence" value="ECO:0007669"/>
    <property type="project" value="InterPro"/>
</dbReference>
<keyword evidence="6" id="KW-1185">Reference proteome</keyword>
<evidence type="ECO:0000256" key="2">
    <source>
        <dbReference type="ARBA" id="ARBA00023125"/>
    </source>
</evidence>
<feature type="domain" description="HTH gntR-type" evidence="4">
    <location>
        <begin position="82"/>
        <end position="150"/>
    </location>
</feature>
<evidence type="ECO:0000256" key="3">
    <source>
        <dbReference type="ARBA" id="ARBA00023163"/>
    </source>
</evidence>
<dbReference type="OrthoDB" id="9799812at2"/>
<dbReference type="InterPro" id="IPR008920">
    <property type="entry name" value="TF_FadR/GntR_C"/>
</dbReference>
<keyword evidence="1" id="KW-0805">Transcription regulation</keyword>
<proteinExistence type="predicted"/>
<dbReference type="PROSITE" id="PS50949">
    <property type="entry name" value="HTH_GNTR"/>
    <property type="match status" value="1"/>
</dbReference>
<comment type="caution">
    <text evidence="5">The sequence shown here is derived from an EMBL/GenBank/DDBJ whole genome shotgun (WGS) entry which is preliminary data.</text>
</comment>
<dbReference type="Gene3D" id="1.20.120.530">
    <property type="entry name" value="GntR ligand-binding domain-like"/>
    <property type="match status" value="1"/>
</dbReference>
<name>A0A433X421_9HYPH</name>
<evidence type="ECO:0000313" key="5">
    <source>
        <dbReference type="EMBL" id="RUT28808.1"/>
    </source>
</evidence>
<reference evidence="5 6" key="1">
    <citation type="journal article" date="2016" name="Int. J. Syst. Evol. Microbiol.">
        <title>Arsenicitalea aurantiaca gen. nov., sp. nov., a new member of the family Hyphomicrobiaceae, isolated from high-arsenic sediment.</title>
        <authorList>
            <person name="Mu Y."/>
            <person name="Zhou L."/>
            <person name="Zeng X.C."/>
            <person name="Liu L."/>
            <person name="Pan Y."/>
            <person name="Chen X."/>
            <person name="Wang J."/>
            <person name="Li S."/>
            <person name="Li W.J."/>
            <person name="Wang Y."/>
        </authorList>
    </citation>
    <scope>NUCLEOTIDE SEQUENCE [LARGE SCALE GENOMIC DNA]</scope>
    <source>
        <strain evidence="5 6">42-50</strain>
    </source>
</reference>
<organism evidence="5 6">
    <name type="scientific">Arsenicitalea aurantiaca</name>
    <dbReference type="NCBI Taxonomy" id="1783274"/>
    <lineage>
        <taxon>Bacteria</taxon>
        <taxon>Pseudomonadati</taxon>
        <taxon>Pseudomonadota</taxon>
        <taxon>Alphaproteobacteria</taxon>
        <taxon>Hyphomicrobiales</taxon>
        <taxon>Devosiaceae</taxon>
        <taxon>Arsenicitalea</taxon>
    </lineage>
</organism>
<dbReference type="SMART" id="SM00345">
    <property type="entry name" value="HTH_GNTR"/>
    <property type="match status" value="2"/>
</dbReference>
<dbReference type="Proteomes" id="UP000281547">
    <property type="component" value="Unassembled WGS sequence"/>
</dbReference>
<dbReference type="PRINTS" id="PR00035">
    <property type="entry name" value="HTHGNTR"/>
</dbReference>
<dbReference type="Pfam" id="PF00392">
    <property type="entry name" value="GntR"/>
    <property type="match status" value="2"/>
</dbReference>
<protein>
    <submittedName>
        <fullName evidence="5">GntR family transcriptional regulator</fullName>
    </submittedName>
</protein>
<gene>
    <name evidence="5" type="ORF">EMQ25_15580</name>
</gene>
<keyword evidence="3" id="KW-0804">Transcription</keyword>
<dbReference type="InterPro" id="IPR036388">
    <property type="entry name" value="WH-like_DNA-bd_sf"/>
</dbReference>
<dbReference type="InterPro" id="IPR000524">
    <property type="entry name" value="Tscrpt_reg_HTH_GntR"/>
</dbReference>